<comment type="caution">
    <text evidence="6">The sequence shown here is derived from an EMBL/GenBank/DDBJ whole genome shotgun (WGS) entry which is preliminary data.</text>
</comment>
<sequence>MDIPFLPPHLLGGVRPAGLLVLALAVLIVVLAARSGWRNGASRLVLALLGLGAGAFAGFTVADRIDARWPQTGWNEVALVAGTVVVLAVVGAGLGGALGTALSRALNAVHLRVVDRAAGAVLRGGLAVLVLALVLPLLPGNPVGGLGGPGGFGGAGLDRARQVVTSAFDGAAPAAGHELGRLVDAAPGR</sequence>
<evidence type="ECO:0000313" key="7">
    <source>
        <dbReference type="Proteomes" id="UP001555826"/>
    </source>
</evidence>
<feature type="transmembrane region" description="Helical" evidence="5">
    <location>
        <begin position="77"/>
        <end position="99"/>
    </location>
</feature>
<feature type="transmembrane region" description="Helical" evidence="5">
    <location>
        <begin position="120"/>
        <end position="138"/>
    </location>
</feature>
<evidence type="ECO:0000256" key="5">
    <source>
        <dbReference type="SAM" id="Phobius"/>
    </source>
</evidence>
<dbReference type="RefSeq" id="WP_367638411.1">
    <property type="nucleotide sequence ID" value="NZ_JBFNQN010000007.1"/>
</dbReference>
<comment type="subcellular location">
    <subcellularLocation>
        <location evidence="1">Membrane</location>
        <topology evidence="1">Multi-pass membrane protein</topology>
    </subcellularLocation>
</comment>
<keyword evidence="2 5" id="KW-0812">Transmembrane</keyword>
<evidence type="ECO:0000256" key="3">
    <source>
        <dbReference type="ARBA" id="ARBA00022989"/>
    </source>
</evidence>
<dbReference type="Proteomes" id="UP001555826">
    <property type="component" value="Unassembled WGS sequence"/>
</dbReference>
<keyword evidence="4 5" id="KW-0472">Membrane</keyword>
<organism evidence="6 7">
    <name type="scientific">Kineococcus endophyticus</name>
    <dbReference type="NCBI Taxonomy" id="1181883"/>
    <lineage>
        <taxon>Bacteria</taxon>
        <taxon>Bacillati</taxon>
        <taxon>Actinomycetota</taxon>
        <taxon>Actinomycetes</taxon>
        <taxon>Kineosporiales</taxon>
        <taxon>Kineosporiaceae</taxon>
        <taxon>Kineococcus</taxon>
    </lineage>
</organism>
<reference evidence="6 7" key="1">
    <citation type="submission" date="2024-07" db="EMBL/GenBank/DDBJ databases">
        <authorList>
            <person name="Thanompreechachai J."/>
            <person name="Duangmal K."/>
        </authorList>
    </citation>
    <scope>NUCLEOTIDE SEQUENCE [LARGE SCALE GENOMIC DNA]</scope>
    <source>
        <strain evidence="6 7">KCTC 19886</strain>
    </source>
</reference>
<protein>
    <submittedName>
        <fullName evidence="6">CvpA family protein</fullName>
    </submittedName>
</protein>
<accession>A0ABV3P6X4</accession>
<feature type="transmembrane region" description="Helical" evidence="5">
    <location>
        <begin position="44"/>
        <end position="62"/>
    </location>
</feature>
<feature type="transmembrane region" description="Helical" evidence="5">
    <location>
        <begin position="12"/>
        <end position="32"/>
    </location>
</feature>
<evidence type="ECO:0000313" key="6">
    <source>
        <dbReference type="EMBL" id="MEW9265368.1"/>
    </source>
</evidence>
<proteinExistence type="predicted"/>
<evidence type="ECO:0000256" key="2">
    <source>
        <dbReference type="ARBA" id="ARBA00022692"/>
    </source>
</evidence>
<name>A0ABV3P6X4_9ACTN</name>
<dbReference type="Pfam" id="PF02674">
    <property type="entry name" value="Colicin_V"/>
    <property type="match status" value="1"/>
</dbReference>
<keyword evidence="3 5" id="KW-1133">Transmembrane helix</keyword>
<dbReference type="EMBL" id="JBFNQN010000007">
    <property type="protein sequence ID" value="MEW9265368.1"/>
    <property type="molecule type" value="Genomic_DNA"/>
</dbReference>
<gene>
    <name evidence="6" type="ORF">AB1207_11465</name>
</gene>
<dbReference type="InterPro" id="IPR003825">
    <property type="entry name" value="Colicin-V_CvpA"/>
</dbReference>
<evidence type="ECO:0000256" key="4">
    <source>
        <dbReference type="ARBA" id="ARBA00023136"/>
    </source>
</evidence>
<evidence type="ECO:0000256" key="1">
    <source>
        <dbReference type="ARBA" id="ARBA00004141"/>
    </source>
</evidence>
<keyword evidence="7" id="KW-1185">Reference proteome</keyword>